<evidence type="ECO:0000313" key="3">
    <source>
        <dbReference type="EMBL" id="MBU3826676.1"/>
    </source>
</evidence>
<feature type="transmembrane region" description="Helical" evidence="2">
    <location>
        <begin position="148"/>
        <end position="167"/>
    </location>
</feature>
<feature type="transmembrane region" description="Helical" evidence="2">
    <location>
        <begin position="405"/>
        <end position="425"/>
    </location>
</feature>
<dbReference type="InterPro" id="IPR036259">
    <property type="entry name" value="MFS_trans_sf"/>
</dbReference>
<dbReference type="NCBIfam" id="TIGR00792">
    <property type="entry name" value="gph"/>
    <property type="match status" value="1"/>
</dbReference>
<comment type="similarity">
    <text evidence="1">Belongs to the sodium:galactoside symporter (TC 2.A.2) family.</text>
</comment>
<keyword evidence="2" id="KW-1133">Transmembrane helix</keyword>
<feature type="transmembrane region" description="Helical" evidence="2">
    <location>
        <begin position="360"/>
        <end position="385"/>
    </location>
</feature>
<feature type="transmembrane region" description="Helical" evidence="2">
    <location>
        <begin position="318"/>
        <end position="339"/>
    </location>
</feature>
<reference evidence="3" key="1">
    <citation type="journal article" date="2021" name="PeerJ">
        <title>Extensive microbial diversity within the chicken gut microbiome revealed by metagenomics and culture.</title>
        <authorList>
            <person name="Gilroy R."/>
            <person name="Ravi A."/>
            <person name="Getino M."/>
            <person name="Pursley I."/>
            <person name="Horton D.L."/>
            <person name="Alikhan N.F."/>
            <person name="Baker D."/>
            <person name="Gharbi K."/>
            <person name="Hall N."/>
            <person name="Watson M."/>
            <person name="Adriaenssens E.M."/>
            <person name="Foster-Nyarko E."/>
            <person name="Jarju S."/>
            <person name="Secka A."/>
            <person name="Antonio M."/>
            <person name="Oren A."/>
            <person name="Chaudhuri R.R."/>
            <person name="La Ragione R."/>
            <person name="Hildebrand F."/>
            <person name="Pallen M.J."/>
        </authorList>
    </citation>
    <scope>NUCLEOTIDE SEQUENCE</scope>
    <source>
        <strain evidence="3">687</strain>
    </source>
</reference>
<keyword evidence="2" id="KW-0472">Membrane</keyword>
<feature type="transmembrane region" description="Helical" evidence="2">
    <location>
        <begin position="293"/>
        <end position="312"/>
    </location>
</feature>
<gene>
    <name evidence="3" type="ORF">IAA31_04205</name>
</gene>
<feature type="transmembrane region" description="Helical" evidence="2">
    <location>
        <begin position="37"/>
        <end position="58"/>
    </location>
</feature>
<sequence>MENKWLKRVGYGSGDFACNLVFGTMASYLMIFYTDVFGIGAAVVGAMLLYTRILDAITDTIMGLIVDRTHTRWGQGRPYFVIGAPFFAIFTAMTFFVPDLGETGKIIYAYVTYILLCCAYTVVNIPLNTIVPRLTSNIDERNKLVASRMIFALLGTAVVMTITSPLVDFFGGGDQRRGFFITMTLYGILAMFIFFFTFSQTKEVVPPSVKMEEKSNIREDFKAITSQAWVIVALNFLYFGLFVMRNSSALYYFTYNLGRADWLTFVGFFGVLSGLPILLILPKLQQKFKQRTLMIAFALTYIVGDLICWGFSSSAVVLILSLTITGIGMYGIFGVTFAIQPDVIDYSEYQKNRAISGMIAAMQGFFVKFGMGVAALAMGIIMKMGGYIPNVEQSASSLFAIEVCFLWLPIVICIGIIIAICFYFLDDLRADMTKTLELRRKQLAFAQERRTLCTKNLLLYR</sequence>
<dbReference type="GO" id="GO:0008643">
    <property type="term" value="P:carbohydrate transport"/>
    <property type="evidence" value="ECO:0007669"/>
    <property type="project" value="InterPro"/>
</dbReference>
<evidence type="ECO:0000256" key="1">
    <source>
        <dbReference type="ARBA" id="ARBA00009617"/>
    </source>
</evidence>
<dbReference type="Pfam" id="PF13347">
    <property type="entry name" value="MFS_2"/>
    <property type="match status" value="1"/>
</dbReference>
<protein>
    <submittedName>
        <fullName evidence="3">MFS transporter</fullName>
    </submittedName>
</protein>
<organism evidence="3 4">
    <name type="scientific">Candidatus Anaerobiospirillum merdipullorum</name>
    <dbReference type="NCBI Taxonomy" id="2838450"/>
    <lineage>
        <taxon>Bacteria</taxon>
        <taxon>Pseudomonadati</taxon>
        <taxon>Pseudomonadota</taxon>
        <taxon>Gammaproteobacteria</taxon>
        <taxon>Aeromonadales</taxon>
        <taxon>Succinivibrionaceae</taxon>
        <taxon>Anaerobiospirillum</taxon>
    </lineage>
</organism>
<dbReference type="InterPro" id="IPR039672">
    <property type="entry name" value="MFS_2"/>
</dbReference>
<dbReference type="AlphaFoldDB" id="A0A9E2KMV0"/>
<dbReference type="PANTHER" id="PTHR11328:SF24">
    <property type="entry name" value="MAJOR FACILITATOR SUPERFAMILY (MFS) PROFILE DOMAIN-CONTAINING PROTEIN"/>
    <property type="match status" value="1"/>
</dbReference>
<feature type="transmembrane region" description="Helical" evidence="2">
    <location>
        <begin position="107"/>
        <end position="127"/>
    </location>
</feature>
<dbReference type="Proteomes" id="UP000824150">
    <property type="component" value="Unassembled WGS sequence"/>
</dbReference>
<evidence type="ECO:0000313" key="4">
    <source>
        <dbReference type="Proteomes" id="UP000824150"/>
    </source>
</evidence>
<dbReference type="SUPFAM" id="SSF103473">
    <property type="entry name" value="MFS general substrate transporter"/>
    <property type="match status" value="1"/>
</dbReference>
<keyword evidence="2" id="KW-0812">Transmembrane</keyword>
<reference evidence="3" key="2">
    <citation type="submission" date="2021-04" db="EMBL/GenBank/DDBJ databases">
        <authorList>
            <person name="Gilroy R."/>
        </authorList>
    </citation>
    <scope>NUCLEOTIDE SEQUENCE</scope>
    <source>
        <strain evidence="3">687</strain>
    </source>
</reference>
<dbReference type="InterPro" id="IPR001927">
    <property type="entry name" value="Na/Gal_symport"/>
</dbReference>
<feature type="transmembrane region" description="Helical" evidence="2">
    <location>
        <begin position="12"/>
        <end position="31"/>
    </location>
</feature>
<feature type="transmembrane region" description="Helical" evidence="2">
    <location>
        <begin position="79"/>
        <end position="101"/>
    </location>
</feature>
<dbReference type="Gene3D" id="1.20.1250.20">
    <property type="entry name" value="MFS general substrate transporter like domains"/>
    <property type="match status" value="1"/>
</dbReference>
<dbReference type="GO" id="GO:0015293">
    <property type="term" value="F:symporter activity"/>
    <property type="evidence" value="ECO:0007669"/>
    <property type="project" value="InterPro"/>
</dbReference>
<dbReference type="GO" id="GO:0006814">
    <property type="term" value="P:sodium ion transport"/>
    <property type="evidence" value="ECO:0007669"/>
    <property type="project" value="InterPro"/>
</dbReference>
<evidence type="ECO:0000256" key="2">
    <source>
        <dbReference type="SAM" id="Phobius"/>
    </source>
</evidence>
<dbReference type="PANTHER" id="PTHR11328">
    <property type="entry name" value="MAJOR FACILITATOR SUPERFAMILY DOMAIN-CONTAINING PROTEIN"/>
    <property type="match status" value="1"/>
</dbReference>
<dbReference type="EMBL" id="JAHLFG010000043">
    <property type="protein sequence ID" value="MBU3826676.1"/>
    <property type="molecule type" value="Genomic_DNA"/>
</dbReference>
<feature type="transmembrane region" description="Helical" evidence="2">
    <location>
        <begin position="262"/>
        <end position="281"/>
    </location>
</feature>
<accession>A0A9E2KMV0</accession>
<feature type="transmembrane region" description="Helical" evidence="2">
    <location>
        <begin position="179"/>
        <end position="199"/>
    </location>
</feature>
<dbReference type="CDD" id="cd17332">
    <property type="entry name" value="MFS_MelB_like"/>
    <property type="match status" value="1"/>
</dbReference>
<comment type="caution">
    <text evidence="3">The sequence shown here is derived from an EMBL/GenBank/DDBJ whole genome shotgun (WGS) entry which is preliminary data.</text>
</comment>
<dbReference type="GO" id="GO:0005886">
    <property type="term" value="C:plasma membrane"/>
    <property type="evidence" value="ECO:0007669"/>
    <property type="project" value="TreeGrafter"/>
</dbReference>
<proteinExistence type="inferred from homology"/>
<name>A0A9E2KMV0_9GAMM</name>
<feature type="transmembrane region" description="Helical" evidence="2">
    <location>
        <begin position="220"/>
        <end position="242"/>
    </location>
</feature>